<evidence type="ECO:0000256" key="2">
    <source>
        <dbReference type="ARBA" id="ARBA00023002"/>
    </source>
</evidence>
<dbReference type="PANTHER" id="PTHR24321">
    <property type="entry name" value="DEHYDROGENASES, SHORT CHAIN"/>
    <property type="match status" value="1"/>
</dbReference>
<dbReference type="Proteomes" id="UP000319148">
    <property type="component" value="Unassembled WGS sequence"/>
</dbReference>
<dbReference type="EMBL" id="VFIY01000015">
    <property type="protein sequence ID" value="TPD59034.1"/>
    <property type="molecule type" value="Genomic_DNA"/>
</dbReference>
<dbReference type="PRINTS" id="PR00081">
    <property type="entry name" value="GDHRDH"/>
</dbReference>
<comment type="caution">
    <text evidence="3">The sequence shown here is derived from an EMBL/GenBank/DDBJ whole genome shotgun (WGS) entry which is preliminary data.</text>
</comment>
<proteinExistence type="inferred from homology"/>
<organism evidence="3 4">
    <name type="scientific">Emcibacter nanhaiensis</name>
    <dbReference type="NCBI Taxonomy" id="1505037"/>
    <lineage>
        <taxon>Bacteria</taxon>
        <taxon>Pseudomonadati</taxon>
        <taxon>Pseudomonadota</taxon>
        <taxon>Alphaproteobacteria</taxon>
        <taxon>Emcibacterales</taxon>
        <taxon>Emcibacteraceae</taxon>
        <taxon>Emcibacter</taxon>
    </lineage>
</organism>
<evidence type="ECO:0000313" key="4">
    <source>
        <dbReference type="Proteomes" id="UP000319148"/>
    </source>
</evidence>
<protein>
    <submittedName>
        <fullName evidence="3">SDR family oxidoreductase</fullName>
    </submittedName>
</protein>
<dbReference type="GO" id="GO:0016491">
    <property type="term" value="F:oxidoreductase activity"/>
    <property type="evidence" value="ECO:0007669"/>
    <property type="project" value="UniProtKB-KW"/>
</dbReference>
<reference evidence="4" key="1">
    <citation type="submission" date="2019-06" db="EMBL/GenBank/DDBJ databases">
        <title>The complete genome of Emcibacter congregatus ZYLT.</title>
        <authorList>
            <person name="Zhao Z."/>
        </authorList>
    </citation>
    <scope>NUCLEOTIDE SEQUENCE [LARGE SCALE GENOMIC DNA]</scope>
    <source>
        <strain evidence="4">MCCC 1A06723</strain>
    </source>
</reference>
<dbReference type="RefSeq" id="WP_139941253.1">
    <property type="nucleotide sequence ID" value="NZ_JBHSYP010000002.1"/>
</dbReference>
<dbReference type="CDD" id="cd05233">
    <property type="entry name" value="SDR_c"/>
    <property type="match status" value="1"/>
</dbReference>
<dbReference type="InterPro" id="IPR036291">
    <property type="entry name" value="NAD(P)-bd_dom_sf"/>
</dbReference>
<dbReference type="PRINTS" id="PR00080">
    <property type="entry name" value="SDRFAMILY"/>
</dbReference>
<evidence type="ECO:0000313" key="3">
    <source>
        <dbReference type="EMBL" id="TPD59034.1"/>
    </source>
</evidence>
<accession>A0A501PGE9</accession>
<gene>
    <name evidence="3" type="ORF">FIV46_12425</name>
</gene>
<evidence type="ECO:0000256" key="1">
    <source>
        <dbReference type="ARBA" id="ARBA00006484"/>
    </source>
</evidence>
<keyword evidence="4" id="KW-1185">Reference proteome</keyword>
<sequence>MKGLADKVAIITGGATMIGAAVAKAFVEAGAKAVMADINEEGGRAAAQDIGAGSLFLKTDVTSDEDLKACVDFAVEKFGRLDFIVNAAATYEDEGMSSTREQFLNALNVNVAGGFMLVQFAREHLKKNKGAVVNFGSISAKVAQPGRCLYPMSKGAIHQLTRNEALLLSEDGIRVNTVSPGWTWSSIISGIVGGDRALVDKAAAPFHMPGRIGNPEEVADAVLFLCSDQASFITGADLPVDGGYTALGPEQQTDALAALAN</sequence>
<dbReference type="Pfam" id="PF13561">
    <property type="entry name" value="adh_short_C2"/>
    <property type="match status" value="1"/>
</dbReference>
<comment type="similarity">
    <text evidence="1">Belongs to the short-chain dehydrogenases/reductases (SDR) family.</text>
</comment>
<dbReference type="AlphaFoldDB" id="A0A501PGE9"/>
<keyword evidence="2" id="KW-0560">Oxidoreductase</keyword>
<dbReference type="FunFam" id="3.40.50.720:FF:000084">
    <property type="entry name" value="Short-chain dehydrogenase reductase"/>
    <property type="match status" value="1"/>
</dbReference>
<name>A0A501PGE9_9PROT</name>
<dbReference type="Gene3D" id="3.40.50.720">
    <property type="entry name" value="NAD(P)-binding Rossmann-like Domain"/>
    <property type="match status" value="1"/>
</dbReference>
<dbReference type="PANTHER" id="PTHR24321:SF8">
    <property type="entry name" value="ESTRADIOL 17-BETA-DEHYDROGENASE 8-RELATED"/>
    <property type="match status" value="1"/>
</dbReference>
<dbReference type="OrthoDB" id="9780084at2"/>
<dbReference type="InterPro" id="IPR002347">
    <property type="entry name" value="SDR_fam"/>
</dbReference>
<dbReference type="NCBIfam" id="NF006121">
    <property type="entry name" value="PRK08265.1"/>
    <property type="match status" value="1"/>
</dbReference>
<dbReference type="SUPFAM" id="SSF51735">
    <property type="entry name" value="NAD(P)-binding Rossmann-fold domains"/>
    <property type="match status" value="1"/>
</dbReference>